<comment type="caution">
    <text evidence="1">The sequence shown here is derived from an EMBL/GenBank/DDBJ whole genome shotgun (WGS) entry which is preliminary data.</text>
</comment>
<dbReference type="Proteomes" id="UP001305414">
    <property type="component" value="Unassembled WGS sequence"/>
</dbReference>
<evidence type="ECO:0000313" key="2">
    <source>
        <dbReference type="Proteomes" id="UP001305414"/>
    </source>
</evidence>
<name>A0AAN7U373_9PEZI</name>
<organism evidence="1 2">
    <name type="scientific">Xylaria bambusicola</name>
    <dbReference type="NCBI Taxonomy" id="326684"/>
    <lineage>
        <taxon>Eukaryota</taxon>
        <taxon>Fungi</taxon>
        <taxon>Dikarya</taxon>
        <taxon>Ascomycota</taxon>
        <taxon>Pezizomycotina</taxon>
        <taxon>Sordariomycetes</taxon>
        <taxon>Xylariomycetidae</taxon>
        <taxon>Xylariales</taxon>
        <taxon>Xylariaceae</taxon>
        <taxon>Xylaria</taxon>
    </lineage>
</organism>
<accession>A0AAN7U373</accession>
<keyword evidence="2" id="KW-1185">Reference proteome</keyword>
<sequence length="144" mass="15747">MLFSGMPLALRACPISAKLCLRWRRFSHNRIKASMRAAPKIEPRTMPRTVVEGNEDLEEPGAAAGIEGGTGLVVSAFITRLVDEGWDVEVEAAVEGIDRIESDSAPKIAVAFSHVFAFALNMHNMSMSFPPDMTTRPFESVAIE</sequence>
<protein>
    <submittedName>
        <fullName evidence="1">Uncharacterized protein</fullName>
    </submittedName>
</protein>
<reference evidence="1 2" key="1">
    <citation type="submission" date="2023-10" db="EMBL/GenBank/DDBJ databases">
        <title>Draft genome sequence of Xylaria bambusicola isolate GMP-LS, the root and basal stem rot pathogen of sugarcane in Indonesia.</title>
        <authorList>
            <person name="Selvaraj P."/>
            <person name="Muralishankar V."/>
            <person name="Muruganantham S."/>
            <person name="Sp S."/>
            <person name="Haryani S."/>
            <person name="Lau K.J.X."/>
            <person name="Naqvi N.I."/>
        </authorList>
    </citation>
    <scope>NUCLEOTIDE SEQUENCE [LARGE SCALE GENOMIC DNA]</scope>
    <source>
        <strain evidence="1">GMP-LS</strain>
    </source>
</reference>
<dbReference type="EMBL" id="JAWHQM010000001">
    <property type="protein sequence ID" value="KAK5624465.1"/>
    <property type="molecule type" value="Genomic_DNA"/>
</dbReference>
<dbReference type="AlphaFoldDB" id="A0AAN7U373"/>
<evidence type="ECO:0000313" key="1">
    <source>
        <dbReference type="EMBL" id="KAK5624465.1"/>
    </source>
</evidence>
<proteinExistence type="predicted"/>
<gene>
    <name evidence="1" type="ORF">RRF57_000181</name>
</gene>